<dbReference type="AlphaFoldDB" id="A0A1B8APP2"/>
<evidence type="ECO:0000313" key="1">
    <source>
        <dbReference type="EMBL" id="OBS22336.1"/>
    </source>
</evidence>
<gene>
    <name evidence="1" type="ORF">FPOA_08673</name>
</gene>
<organism evidence="1 2">
    <name type="scientific">Fusarium poae</name>
    <dbReference type="NCBI Taxonomy" id="36050"/>
    <lineage>
        <taxon>Eukaryota</taxon>
        <taxon>Fungi</taxon>
        <taxon>Dikarya</taxon>
        <taxon>Ascomycota</taxon>
        <taxon>Pezizomycotina</taxon>
        <taxon>Sordariomycetes</taxon>
        <taxon>Hypocreomycetidae</taxon>
        <taxon>Hypocreales</taxon>
        <taxon>Nectriaceae</taxon>
        <taxon>Fusarium</taxon>
    </lineage>
</organism>
<accession>A0A1B8APP2</accession>
<sequence length="139" mass="15623">MHVLRMSSRVGHVASLIYNHHPSSDHSNKPHIELFHCQRSEFLVRAGTIVEIPVPPCNWSFNVLHKIQAFGLLFASVCLSRDLYTARLSLFGFYSSSMPQRPSVLSSHTHHQCHPDDVISKDSLIGSRLRQGKRTLGGP</sequence>
<comment type="caution">
    <text evidence="1">The sequence shown here is derived from an EMBL/GenBank/DDBJ whole genome shotgun (WGS) entry which is preliminary data.</text>
</comment>
<reference evidence="1 2" key="1">
    <citation type="submission" date="2016-06" db="EMBL/GenBank/DDBJ databases">
        <title>Living apart together: crosstalk between the core and supernumerary genomes in a fungal plant pathogen.</title>
        <authorList>
            <person name="Vanheule A."/>
            <person name="Audenaert K."/>
            <person name="Warris S."/>
            <person name="Van De Geest H."/>
            <person name="Schijlen E."/>
            <person name="Hofte M."/>
            <person name="De Saeger S."/>
            <person name="Haesaert G."/>
            <person name="Waalwijk C."/>
            <person name="Van Der Lee T."/>
        </authorList>
    </citation>
    <scope>NUCLEOTIDE SEQUENCE [LARGE SCALE GENOMIC DNA]</scope>
    <source>
        <strain evidence="1 2">2516</strain>
    </source>
</reference>
<name>A0A1B8APP2_FUSPO</name>
<keyword evidence="2" id="KW-1185">Reference proteome</keyword>
<protein>
    <submittedName>
        <fullName evidence="1">Uncharacterized protein</fullName>
    </submittedName>
</protein>
<proteinExistence type="predicted"/>
<evidence type="ECO:0000313" key="2">
    <source>
        <dbReference type="Proteomes" id="UP000091967"/>
    </source>
</evidence>
<dbReference type="EMBL" id="LYXU01000003">
    <property type="protein sequence ID" value="OBS22336.1"/>
    <property type="molecule type" value="Genomic_DNA"/>
</dbReference>
<dbReference type="Proteomes" id="UP000091967">
    <property type="component" value="Unassembled WGS sequence"/>
</dbReference>